<dbReference type="CDD" id="cd01572">
    <property type="entry name" value="QPRTase"/>
    <property type="match status" value="1"/>
</dbReference>
<gene>
    <name evidence="15" type="ORF">TDIS_1156</name>
</gene>
<evidence type="ECO:0000256" key="1">
    <source>
        <dbReference type="ARBA" id="ARBA00003237"/>
    </source>
</evidence>
<dbReference type="PANTHER" id="PTHR32179:SF3">
    <property type="entry name" value="NICOTINATE-NUCLEOTIDE PYROPHOSPHORYLASE [CARBOXYLATING]"/>
    <property type="match status" value="1"/>
</dbReference>
<comment type="pathway">
    <text evidence="2">Cofactor biosynthesis; NAD(+) biosynthesis; nicotinate D-ribonucleotide from quinolinate: step 1/1.</text>
</comment>
<organism evidence="15 16">
    <name type="scientific">Thermosulfurimonas dismutans</name>
    <dbReference type="NCBI Taxonomy" id="999894"/>
    <lineage>
        <taxon>Bacteria</taxon>
        <taxon>Pseudomonadati</taxon>
        <taxon>Thermodesulfobacteriota</taxon>
        <taxon>Thermodesulfobacteria</taxon>
        <taxon>Thermodesulfobacteriales</taxon>
        <taxon>Thermodesulfobacteriaceae</taxon>
        <taxon>Thermosulfurimonas</taxon>
    </lineage>
</organism>
<comment type="caution">
    <text evidence="15">The sequence shown here is derived from an EMBL/GenBank/DDBJ whole genome shotgun (WGS) entry which is preliminary data.</text>
</comment>
<dbReference type="SUPFAM" id="SSF54675">
    <property type="entry name" value="Nicotinate/Quinolinate PRTase N-terminal domain-like"/>
    <property type="match status" value="1"/>
</dbReference>
<evidence type="ECO:0000256" key="5">
    <source>
        <dbReference type="ARBA" id="ARBA00011944"/>
    </source>
</evidence>
<dbReference type="PIRSF" id="PIRSF006250">
    <property type="entry name" value="NadC_ModD"/>
    <property type="match status" value="1"/>
</dbReference>
<dbReference type="PANTHER" id="PTHR32179">
    <property type="entry name" value="NICOTINATE-NUCLEOTIDE PYROPHOSPHORYLASE [CARBOXYLATING]"/>
    <property type="match status" value="1"/>
</dbReference>
<dbReference type="InterPro" id="IPR036068">
    <property type="entry name" value="Nicotinate_pribotase-like_C"/>
</dbReference>
<keyword evidence="16" id="KW-1185">Reference proteome</keyword>
<evidence type="ECO:0000256" key="11">
    <source>
        <dbReference type="ARBA" id="ARBA00069173"/>
    </source>
</evidence>
<dbReference type="InterPro" id="IPR004393">
    <property type="entry name" value="NadC"/>
</dbReference>
<reference evidence="15 16" key="1">
    <citation type="submission" date="2016-04" db="EMBL/GenBank/DDBJ databases">
        <title>Genome analysis of Thermosulfurimonas dismutans, the first thermophilic sulfur-disproportionating bacterium of the phylum Thermodesulfobacteria.</title>
        <authorList>
            <person name="Mardanov A.V."/>
            <person name="Beletsky A.V."/>
            <person name="Kadnikov V.V."/>
            <person name="Slobodkin A.I."/>
            <person name="Ravin N.V."/>
        </authorList>
    </citation>
    <scope>NUCLEOTIDE SEQUENCE [LARGE SCALE GENOMIC DNA]</scope>
    <source>
        <strain evidence="15 16">S95</strain>
    </source>
</reference>
<evidence type="ECO:0000256" key="10">
    <source>
        <dbReference type="ARBA" id="ARBA00047445"/>
    </source>
</evidence>
<comment type="function">
    <text evidence="1">Involved in the catabolism of quinolinic acid (QA).</text>
</comment>
<name>A0A179D3P6_9BACT</name>
<dbReference type="PATRIC" id="fig|999894.6.peg.1150"/>
<keyword evidence="7 12" id="KW-0328">Glycosyltransferase</keyword>
<dbReference type="Pfam" id="PF02749">
    <property type="entry name" value="QRPTase_N"/>
    <property type="match status" value="1"/>
</dbReference>
<accession>A0A179D3P6</accession>
<dbReference type="Gene3D" id="3.90.1170.20">
    <property type="entry name" value="Quinolinate phosphoribosyl transferase, N-terminal domain"/>
    <property type="match status" value="1"/>
</dbReference>
<evidence type="ECO:0000256" key="2">
    <source>
        <dbReference type="ARBA" id="ARBA00004893"/>
    </source>
</evidence>
<feature type="domain" description="Quinolinate phosphoribosyl transferase N-terminal" evidence="14">
    <location>
        <begin position="25"/>
        <end position="110"/>
    </location>
</feature>
<evidence type="ECO:0000256" key="6">
    <source>
        <dbReference type="ARBA" id="ARBA00022642"/>
    </source>
</evidence>
<proteinExistence type="inferred from homology"/>
<evidence type="ECO:0000256" key="8">
    <source>
        <dbReference type="ARBA" id="ARBA00022679"/>
    </source>
</evidence>
<dbReference type="NCBIfam" id="TIGR00078">
    <property type="entry name" value="nadC"/>
    <property type="match status" value="1"/>
</dbReference>
<evidence type="ECO:0000256" key="4">
    <source>
        <dbReference type="ARBA" id="ARBA00011218"/>
    </source>
</evidence>
<dbReference type="EMBL" id="LWLG01000007">
    <property type="protein sequence ID" value="OAQ20700.1"/>
    <property type="molecule type" value="Genomic_DNA"/>
</dbReference>
<dbReference type="SUPFAM" id="SSF51690">
    <property type="entry name" value="Nicotinate/Quinolinate PRTase C-terminal domain-like"/>
    <property type="match status" value="1"/>
</dbReference>
<dbReference type="FunFam" id="3.90.1170.20:FF:000001">
    <property type="entry name" value="Nicotinate-nucleotide diphosphorylase (Carboxylating)"/>
    <property type="match status" value="1"/>
</dbReference>
<dbReference type="GO" id="GO:0005737">
    <property type="term" value="C:cytoplasm"/>
    <property type="evidence" value="ECO:0007669"/>
    <property type="project" value="TreeGrafter"/>
</dbReference>
<keyword evidence="8 12" id="KW-0808">Transferase</keyword>
<dbReference type="Proteomes" id="UP000078390">
    <property type="component" value="Unassembled WGS sequence"/>
</dbReference>
<dbReference type="Pfam" id="PF01729">
    <property type="entry name" value="QRPTase_C"/>
    <property type="match status" value="1"/>
</dbReference>
<dbReference type="UniPathway" id="UPA00253">
    <property type="reaction ID" value="UER00331"/>
</dbReference>
<evidence type="ECO:0000256" key="3">
    <source>
        <dbReference type="ARBA" id="ARBA00009400"/>
    </source>
</evidence>
<comment type="catalytic activity">
    <reaction evidence="10">
        <text>nicotinate beta-D-ribonucleotide + CO2 + diphosphate = quinolinate + 5-phospho-alpha-D-ribose 1-diphosphate + 2 H(+)</text>
        <dbReference type="Rhea" id="RHEA:12733"/>
        <dbReference type="ChEBI" id="CHEBI:15378"/>
        <dbReference type="ChEBI" id="CHEBI:16526"/>
        <dbReference type="ChEBI" id="CHEBI:29959"/>
        <dbReference type="ChEBI" id="CHEBI:33019"/>
        <dbReference type="ChEBI" id="CHEBI:57502"/>
        <dbReference type="ChEBI" id="CHEBI:58017"/>
        <dbReference type="EC" id="2.4.2.19"/>
    </reaction>
</comment>
<dbReference type="GO" id="GO:0004514">
    <property type="term" value="F:nicotinate-nucleotide diphosphorylase (carboxylating) activity"/>
    <property type="evidence" value="ECO:0007669"/>
    <property type="project" value="UniProtKB-EC"/>
</dbReference>
<dbReference type="FunFam" id="3.20.20.70:FF:000030">
    <property type="entry name" value="Nicotinate-nucleotide pyrophosphorylase, carboxylating"/>
    <property type="match status" value="1"/>
</dbReference>
<comment type="similarity">
    <text evidence="3 12">Belongs to the NadC/ModD family.</text>
</comment>
<dbReference type="OrthoDB" id="9782546at2"/>
<keyword evidence="6" id="KW-0662">Pyridine nucleotide biosynthesis</keyword>
<evidence type="ECO:0000259" key="13">
    <source>
        <dbReference type="Pfam" id="PF01729"/>
    </source>
</evidence>
<dbReference type="GO" id="GO:0034213">
    <property type="term" value="P:quinolinate catabolic process"/>
    <property type="evidence" value="ECO:0007669"/>
    <property type="project" value="TreeGrafter"/>
</dbReference>
<dbReference type="AlphaFoldDB" id="A0A179D3P6"/>
<feature type="domain" description="Quinolinate phosphoribosyl transferase C-terminal" evidence="13">
    <location>
        <begin position="112"/>
        <end position="279"/>
    </location>
</feature>
<dbReference type="InterPro" id="IPR022412">
    <property type="entry name" value="Quinolinate_PRibosylTrfase_N"/>
</dbReference>
<comment type="subunit">
    <text evidence="4">Hexamer formed by 3 homodimers.</text>
</comment>
<dbReference type="InterPro" id="IPR013785">
    <property type="entry name" value="Aldolase_TIM"/>
</dbReference>
<sequence length="285" mass="30867">MLAPNPILYDSLIEAALKEDLPFGDFTTEALIPSDLKGLGVARAKEELVFCGFPVALSVFHKVDPELEVRPLVEEGSEVSAGEALLEVSGRVASILKAERVALNFMQHLSGIATLTRKFVKKLADLPVKVVDTRKTTPGLRVLEKYAVRVGGGSNHRFGLSEGILIKDNHVKACGGVKEALARARTFSHVFRIEIEVKTLTELREAISAGAEAVLLDNMSLEELKEAVKLARSLNPKIILEASGGVTLENVRAIAETGVDLISVGRLTHSARAMDINLKIEKLFI</sequence>
<dbReference type="InterPro" id="IPR027277">
    <property type="entry name" value="NadC/ModD"/>
</dbReference>
<evidence type="ECO:0000313" key="16">
    <source>
        <dbReference type="Proteomes" id="UP000078390"/>
    </source>
</evidence>
<protein>
    <recommendedName>
        <fullName evidence="11">Probable nicotinate-nucleotide pyrophosphorylase [carboxylating]</fullName>
        <ecNumber evidence="5">2.4.2.19</ecNumber>
    </recommendedName>
    <alternativeName>
        <fullName evidence="9">Quinolinate phosphoribosyltransferase [decarboxylating]</fullName>
    </alternativeName>
</protein>
<dbReference type="InterPro" id="IPR037128">
    <property type="entry name" value="Quinolinate_PRibosylTase_N_sf"/>
</dbReference>
<evidence type="ECO:0000256" key="12">
    <source>
        <dbReference type="PIRNR" id="PIRNR006250"/>
    </source>
</evidence>
<dbReference type="RefSeq" id="WP_068670259.1">
    <property type="nucleotide sequence ID" value="NZ_LWLG01000007.1"/>
</dbReference>
<dbReference type="STRING" id="999894.TDIS_1156"/>
<dbReference type="EC" id="2.4.2.19" evidence="5"/>
<evidence type="ECO:0000256" key="7">
    <source>
        <dbReference type="ARBA" id="ARBA00022676"/>
    </source>
</evidence>
<dbReference type="Gene3D" id="3.20.20.70">
    <property type="entry name" value="Aldolase class I"/>
    <property type="match status" value="1"/>
</dbReference>
<dbReference type="GO" id="GO:0009435">
    <property type="term" value="P:NAD+ biosynthetic process"/>
    <property type="evidence" value="ECO:0007669"/>
    <property type="project" value="UniProtKB-UniPathway"/>
</dbReference>
<evidence type="ECO:0000259" key="14">
    <source>
        <dbReference type="Pfam" id="PF02749"/>
    </source>
</evidence>
<evidence type="ECO:0000313" key="15">
    <source>
        <dbReference type="EMBL" id="OAQ20700.1"/>
    </source>
</evidence>
<dbReference type="InterPro" id="IPR002638">
    <property type="entry name" value="Quinolinate_PRibosylTrfase_C"/>
</dbReference>
<evidence type="ECO:0000256" key="9">
    <source>
        <dbReference type="ARBA" id="ARBA00033102"/>
    </source>
</evidence>